<protein>
    <recommendedName>
        <fullName evidence="4">Isopenicillin N synthase-like Fe(2+) 2OG dioxygenase domain-containing protein</fullName>
    </recommendedName>
</protein>
<reference evidence="2 3" key="1">
    <citation type="submission" date="2018-08" db="EMBL/GenBank/DDBJ databases">
        <title>Aphanomyces genome sequencing and annotation.</title>
        <authorList>
            <person name="Minardi D."/>
            <person name="Oidtmann B."/>
            <person name="Van Der Giezen M."/>
            <person name="Studholme D.J."/>
        </authorList>
    </citation>
    <scope>NUCLEOTIDE SEQUENCE [LARGE SCALE GENOMIC DNA]</scope>
    <source>
        <strain evidence="2 3">Sv</strain>
    </source>
</reference>
<dbReference type="VEuPathDB" id="FungiDB:H257_07580"/>
<evidence type="ECO:0000313" key="3">
    <source>
        <dbReference type="Proteomes" id="UP000285712"/>
    </source>
</evidence>
<evidence type="ECO:0000256" key="1">
    <source>
        <dbReference type="SAM" id="SignalP"/>
    </source>
</evidence>
<dbReference type="AlphaFoldDB" id="A0A418CVY8"/>
<gene>
    <name evidence="2" type="ORF">DYB35_010954</name>
</gene>
<dbReference type="PANTHER" id="PTHR40855">
    <property type="entry name" value="DIOX_N DOMAIN-CONTAINING PROTEIN"/>
    <property type="match status" value="1"/>
</dbReference>
<organism evidence="2 3">
    <name type="scientific">Aphanomyces astaci</name>
    <name type="common">Crayfish plague agent</name>
    <dbReference type="NCBI Taxonomy" id="112090"/>
    <lineage>
        <taxon>Eukaryota</taxon>
        <taxon>Sar</taxon>
        <taxon>Stramenopiles</taxon>
        <taxon>Oomycota</taxon>
        <taxon>Saprolegniomycetes</taxon>
        <taxon>Saprolegniales</taxon>
        <taxon>Verrucalvaceae</taxon>
        <taxon>Aphanomyces</taxon>
    </lineage>
</organism>
<dbReference type="PANTHER" id="PTHR40855:SF1">
    <property type="entry name" value="CLAVAMINATE SYNTHASE-LIKE PROTEIN"/>
    <property type="match status" value="1"/>
</dbReference>
<feature type="chain" id="PRO_5019356881" description="Isopenicillin N synthase-like Fe(2+) 2OG dioxygenase domain-containing protein" evidence="1">
    <location>
        <begin position="18"/>
        <end position="456"/>
    </location>
</feature>
<feature type="signal peptide" evidence="1">
    <location>
        <begin position="1"/>
        <end position="17"/>
    </location>
</feature>
<dbReference type="EMBL" id="QUTG01005237">
    <property type="protein sequence ID" value="RHY86067.1"/>
    <property type="molecule type" value="Genomic_DNA"/>
</dbReference>
<name>A0A418CVY8_APHAT</name>
<keyword evidence="1" id="KW-0732">Signal</keyword>
<sequence>MKVSATLALFATATARAAYPTYDIPAFDVQVGSEASSLVAALKSTGLIALKNIPDYSTTRTAYMQAAAECVTAPHENVIHKRLVDGTQRRTLSTHADLDLVPESLTNACPDYVAALKAFNGVIDKAGVAFARALDATSTSIQNHAVETVVTKGKNLEHLHAYASSAVSSPDSGANSSFFPQLVVMTPSLELSLERHTDNGLFILMSAPKFFDAASNQPVDNPDANAGLLVTLNGTDFRPVQKDDELVVMVGQAFNEWGDFGHRLPAVLHAMVMPRSATPVNRIFFGRMVLLPEDAVMANTNTTFHEYAASTKRFLLGQDVLHTSKTQFITFFDEPSADSAGNVTKAMCMRDCNVDASVAHMKKDFDRCLANKCNKTSEVANGGTTCWMYSDDVCPSKSSTCVDDTLVCQGTNYLSGTVPPKAGTSAPATTSKSAAATSLLSAAVACVVVLAGSVAV</sequence>
<accession>A0A418CVY8</accession>
<dbReference type="SUPFAM" id="SSF51197">
    <property type="entry name" value="Clavaminate synthase-like"/>
    <property type="match status" value="1"/>
</dbReference>
<evidence type="ECO:0000313" key="2">
    <source>
        <dbReference type="EMBL" id="RHY86067.1"/>
    </source>
</evidence>
<dbReference type="Gene3D" id="2.60.120.330">
    <property type="entry name" value="B-lactam Antibiotic, Isopenicillin N Synthase, Chain"/>
    <property type="match status" value="1"/>
</dbReference>
<proteinExistence type="predicted"/>
<evidence type="ECO:0008006" key="4">
    <source>
        <dbReference type="Google" id="ProtNLM"/>
    </source>
</evidence>
<dbReference type="Proteomes" id="UP000285712">
    <property type="component" value="Unassembled WGS sequence"/>
</dbReference>
<dbReference type="InterPro" id="IPR027443">
    <property type="entry name" value="IPNS-like_sf"/>
</dbReference>
<comment type="caution">
    <text evidence="2">The sequence shown here is derived from an EMBL/GenBank/DDBJ whole genome shotgun (WGS) entry which is preliminary data.</text>
</comment>